<feature type="compositionally biased region" description="Basic and acidic residues" evidence="1">
    <location>
        <begin position="148"/>
        <end position="159"/>
    </location>
</feature>
<evidence type="ECO:0000313" key="3">
    <source>
        <dbReference type="Proteomes" id="UP000239352"/>
    </source>
</evidence>
<feature type="compositionally biased region" description="Polar residues" evidence="1">
    <location>
        <begin position="175"/>
        <end position="195"/>
    </location>
</feature>
<dbReference type="Proteomes" id="UP000239352">
    <property type="component" value="Unassembled WGS sequence"/>
</dbReference>
<reference evidence="2 3" key="1">
    <citation type="submission" date="2018-03" db="EMBL/GenBank/DDBJ databases">
        <title>Actinopolyspora mortivallis from Sahara, screening for active biomolecules.</title>
        <authorList>
            <person name="Selama O."/>
            <person name="Wellington E.M.H."/>
            <person name="Hacene H."/>
        </authorList>
    </citation>
    <scope>NUCLEOTIDE SEQUENCE [LARGE SCALE GENOMIC DNA]</scope>
    <source>
        <strain evidence="2 3">M5A</strain>
    </source>
</reference>
<keyword evidence="3" id="KW-1185">Reference proteome</keyword>
<dbReference type="EMBL" id="PVSR01000062">
    <property type="protein sequence ID" value="PRW61738.1"/>
    <property type="molecule type" value="Genomic_DNA"/>
</dbReference>
<evidence type="ECO:0000313" key="2">
    <source>
        <dbReference type="EMBL" id="PRW61738.1"/>
    </source>
</evidence>
<feature type="region of interest" description="Disordered" evidence="1">
    <location>
        <begin position="44"/>
        <end position="305"/>
    </location>
</feature>
<proteinExistence type="predicted"/>
<feature type="compositionally biased region" description="Low complexity" evidence="1">
    <location>
        <begin position="208"/>
        <end position="223"/>
    </location>
</feature>
<name>A0A2T0GRK0_ACTMO</name>
<gene>
    <name evidence="2" type="ORF">CEP50_19165</name>
</gene>
<protein>
    <submittedName>
        <fullName evidence="2">Uncharacterized protein</fullName>
    </submittedName>
</protein>
<accession>A0A2T0GRK0</accession>
<feature type="compositionally biased region" description="Low complexity" evidence="1">
    <location>
        <begin position="57"/>
        <end position="78"/>
    </location>
</feature>
<comment type="caution">
    <text evidence="2">The sequence shown here is derived from an EMBL/GenBank/DDBJ whole genome shotgun (WGS) entry which is preliminary data.</text>
</comment>
<evidence type="ECO:0000256" key="1">
    <source>
        <dbReference type="SAM" id="MobiDB-lite"/>
    </source>
</evidence>
<feature type="compositionally biased region" description="Low complexity" evidence="1">
    <location>
        <begin position="96"/>
        <end position="110"/>
    </location>
</feature>
<sequence>MARLPESRGHASALGTTARLVLFLVTLAACWLLAQWAGEQRANAAGAPEEPERSHSVVDVSPVEVTVEPVHVEVSVSPDEQRSSPTGKPAGEPQRAESSAENSVVESALVDPPEIRPLGTTAVLDSAEPSPETGAVTPPPRTRPAPRHGGDEHRADSRPEPAPNTVDTAGGSAESAGTDTTGSAPTDTERSSGTGADTAPAPSPLPTAPHAGGTVTDTDSTTPPATPRGPDPFGERNRPLPAAPPAPGPCGAQSAQSNAGFGVRDHDAVNTDPLSLPPPSEIRSEPDGDLLGTGIKTVVPVTSPD</sequence>
<dbReference type="InParanoid" id="A0A2T0GRK0"/>
<organism evidence="2 3">
    <name type="scientific">Actinopolyspora mortivallis</name>
    <dbReference type="NCBI Taxonomy" id="33906"/>
    <lineage>
        <taxon>Bacteria</taxon>
        <taxon>Bacillati</taxon>
        <taxon>Actinomycetota</taxon>
        <taxon>Actinomycetes</taxon>
        <taxon>Actinopolysporales</taxon>
        <taxon>Actinopolysporaceae</taxon>
        <taxon>Actinopolyspora</taxon>
    </lineage>
</organism>
<dbReference type="PROSITE" id="PS51257">
    <property type="entry name" value="PROKAR_LIPOPROTEIN"/>
    <property type="match status" value="1"/>
</dbReference>
<dbReference type="AlphaFoldDB" id="A0A2T0GRK0"/>